<dbReference type="Proteomes" id="UP000281813">
    <property type="component" value="Unassembled WGS sequence"/>
</dbReference>
<gene>
    <name evidence="2" type="ORF">D8M05_04325</name>
</gene>
<feature type="transmembrane region" description="Helical" evidence="1">
    <location>
        <begin position="20"/>
        <end position="41"/>
    </location>
</feature>
<dbReference type="PANTHER" id="PTHR40078:SF1">
    <property type="entry name" value="INTEGRAL MEMBRANE PROTEIN"/>
    <property type="match status" value="1"/>
</dbReference>
<evidence type="ECO:0000313" key="3">
    <source>
        <dbReference type="Proteomes" id="UP000281813"/>
    </source>
</evidence>
<comment type="caution">
    <text evidence="2">The sequence shown here is derived from an EMBL/GenBank/DDBJ whole genome shotgun (WGS) entry which is preliminary data.</text>
</comment>
<evidence type="ECO:0000256" key="1">
    <source>
        <dbReference type="SAM" id="Phobius"/>
    </source>
</evidence>
<keyword evidence="1" id="KW-0472">Membrane</keyword>
<evidence type="ECO:0000313" key="2">
    <source>
        <dbReference type="EMBL" id="RKQ17647.1"/>
    </source>
</evidence>
<organism evidence="2 3">
    <name type="scientific">Oceanobacillus bengalensis</name>
    <dbReference type="NCBI Taxonomy" id="1435466"/>
    <lineage>
        <taxon>Bacteria</taxon>
        <taxon>Bacillati</taxon>
        <taxon>Bacillota</taxon>
        <taxon>Bacilli</taxon>
        <taxon>Bacillales</taxon>
        <taxon>Bacillaceae</taxon>
        <taxon>Oceanobacillus</taxon>
    </lineage>
</organism>
<proteinExistence type="predicted"/>
<feature type="transmembrane region" description="Helical" evidence="1">
    <location>
        <begin position="117"/>
        <end position="141"/>
    </location>
</feature>
<dbReference type="Pfam" id="PF19700">
    <property type="entry name" value="DUF6198"/>
    <property type="match status" value="1"/>
</dbReference>
<keyword evidence="1" id="KW-1133">Transmembrane helix</keyword>
<dbReference type="OrthoDB" id="154912at2"/>
<keyword evidence="1" id="KW-0812">Transmembrane</keyword>
<dbReference type="PANTHER" id="PTHR40078">
    <property type="entry name" value="INTEGRAL MEMBRANE PROTEIN-RELATED"/>
    <property type="match status" value="1"/>
</dbReference>
<dbReference type="AlphaFoldDB" id="A0A494Z6M4"/>
<feature type="transmembrane region" description="Helical" evidence="1">
    <location>
        <begin position="61"/>
        <end position="79"/>
    </location>
</feature>
<protein>
    <recommendedName>
        <fullName evidence="4">YitT family protein</fullName>
    </recommendedName>
</protein>
<reference evidence="2 3" key="1">
    <citation type="journal article" date="2015" name="Antonie Van Leeuwenhoek">
        <title>Oceanobacillus bengalensis sp. nov., a bacterium isolated from seawater of the Bay of Bengal.</title>
        <authorList>
            <person name="Yongchang O."/>
            <person name="Xiang W."/>
            <person name="Wang G."/>
        </authorList>
    </citation>
    <scope>NUCLEOTIDE SEQUENCE [LARGE SCALE GENOMIC DNA]</scope>
    <source>
        <strain evidence="2 3">MCCC 1K00260</strain>
    </source>
</reference>
<name>A0A494Z6M4_9BACI</name>
<evidence type="ECO:0008006" key="4">
    <source>
        <dbReference type="Google" id="ProtNLM"/>
    </source>
</evidence>
<dbReference type="EMBL" id="RBZO01000004">
    <property type="protein sequence ID" value="RKQ17647.1"/>
    <property type="molecule type" value="Genomic_DNA"/>
</dbReference>
<feature type="transmembrane region" description="Helical" evidence="1">
    <location>
        <begin position="86"/>
        <end position="105"/>
    </location>
</feature>
<dbReference type="InterPro" id="IPR038750">
    <property type="entry name" value="YczE/YyaS-like"/>
</dbReference>
<keyword evidence="3" id="KW-1185">Reference proteome</keyword>
<accession>A0A494Z6M4</accession>
<sequence>MEGRLISMRIPVNKVIRWSVFFVGLMIFSLGITMTINVQHLGIHPWDVLNVAMFEKVGLSIGSWAIIISGLLIAISWILDKRYIKLGTFFNAILIGVFVDVYMWLDFLPQASQTWVDIVLILVGIVIMGIGGGIYNAAGVGSGPRDGFMLSISDKTRLSVSWVRIITESLVLIIGLLLGGPVFVVTFIFTFIQSPIFQVTYEKFKGILEKLETNYNQKRAVS</sequence>
<feature type="transmembrane region" description="Helical" evidence="1">
    <location>
        <begin position="162"/>
        <end position="192"/>
    </location>
</feature>